<dbReference type="AlphaFoldDB" id="A0A8S9Y680"/>
<gene>
    <name evidence="2" type="ORF">GE061_000181</name>
</gene>
<name>A0A8S9Y680_APOLU</name>
<feature type="compositionally biased region" description="Basic and acidic residues" evidence="1">
    <location>
        <begin position="1"/>
        <end position="11"/>
    </location>
</feature>
<organism evidence="2 3">
    <name type="scientific">Apolygus lucorum</name>
    <name type="common">Small green plant bug</name>
    <name type="synonym">Lygocoris lucorum</name>
    <dbReference type="NCBI Taxonomy" id="248454"/>
    <lineage>
        <taxon>Eukaryota</taxon>
        <taxon>Metazoa</taxon>
        <taxon>Ecdysozoa</taxon>
        <taxon>Arthropoda</taxon>
        <taxon>Hexapoda</taxon>
        <taxon>Insecta</taxon>
        <taxon>Pterygota</taxon>
        <taxon>Neoptera</taxon>
        <taxon>Paraneoptera</taxon>
        <taxon>Hemiptera</taxon>
        <taxon>Heteroptera</taxon>
        <taxon>Panheteroptera</taxon>
        <taxon>Cimicomorpha</taxon>
        <taxon>Miridae</taxon>
        <taxon>Mirini</taxon>
        <taxon>Apolygus</taxon>
    </lineage>
</organism>
<comment type="caution">
    <text evidence="2">The sequence shown here is derived from an EMBL/GenBank/DDBJ whole genome shotgun (WGS) entry which is preliminary data.</text>
</comment>
<proteinExistence type="predicted"/>
<sequence>MSDDKTTDPLERTGSSGFKAPRRKHTVKTTSVAYDINDKQVAGKYGQVTNPVSTNNKFGLLNPIEDIDDNGSEVNSSVNDNDMEETNQSRKFGLPITFTYKGSDSVTDLINQIRIIDKNLILKTIASNEYKITPTSQQAYRELIAFMEKHNTHFDFHTYLPKESKPHRIVIRGLPSKMDPNYISQQIEIEHGIKPRQVFNAMHTTGDLKGTLMPIYYVDFSFEDDLTKLMSIKHLAYISCKVEELRPRSGPIHCKKCQLWNHARGQCSRPARCGICAGLHETMNHNSENITKKCVNCGEAHSSSWKGCQVYRKLAGIGKLNRTEKHKSYPQLNTTTYVAASKDQFPLLPVASQSNEQFFMPTQPENTPLPSKAIPRRRYSDAAQQHNIESKNTGTNNFNLGSIVKEIITTVVQQVIGMIKSELLNAFKSINFSQLIKP</sequence>
<evidence type="ECO:0000313" key="2">
    <source>
        <dbReference type="EMBL" id="KAF6215846.1"/>
    </source>
</evidence>
<reference evidence="2" key="1">
    <citation type="journal article" date="2021" name="Mol. Ecol. Resour.">
        <title>Apolygus lucorum genome provides insights into omnivorousness and mesophyll feeding.</title>
        <authorList>
            <person name="Liu Y."/>
            <person name="Liu H."/>
            <person name="Wang H."/>
            <person name="Huang T."/>
            <person name="Liu B."/>
            <person name="Yang B."/>
            <person name="Yin L."/>
            <person name="Li B."/>
            <person name="Zhang Y."/>
            <person name="Zhang S."/>
            <person name="Jiang F."/>
            <person name="Zhang X."/>
            <person name="Ren Y."/>
            <person name="Wang B."/>
            <person name="Wang S."/>
            <person name="Lu Y."/>
            <person name="Wu K."/>
            <person name="Fan W."/>
            <person name="Wang G."/>
        </authorList>
    </citation>
    <scope>NUCLEOTIDE SEQUENCE</scope>
    <source>
        <strain evidence="2">12Hb</strain>
    </source>
</reference>
<dbReference type="OrthoDB" id="6624230at2759"/>
<accession>A0A8S9Y680</accession>
<protein>
    <recommendedName>
        <fullName evidence="4">Pre-C2HC domain-containing protein</fullName>
    </recommendedName>
</protein>
<evidence type="ECO:0000256" key="1">
    <source>
        <dbReference type="SAM" id="MobiDB-lite"/>
    </source>
</evidence>
<keyword evidence="3" id="KW-1185">Reference proteome</keyword>
<feature type="region of interest" description="Disordered" evidence="1">
    <location>
        <begin position="1"/>
        <end position="27"/>
    </location>
</feature>
<evidence type="ECO:0000313" key="3">
    <source>
        <dbReference type="Proteomes" id="UP000466442"/>
    </source>
</evidence>
<dbReference type="Proteomes" id="UP000466442">
    <property type="component" value="Linkage Group LG1"/>
</dbReference>
<dbReference type="EMBL" id="WIXP02000001">
    <property type="protein sequence ID" value="KAF6215846.1"/>
    <property type="molecule type" value="Genomic_DNA"/>
</dbReference>
<evidence type="ECO:0008006" key="4">
    <source>
        <dbReference type="Google" id="ProtNLM"/>
    </source>
</evidence>